<dbReference type="SMART" id="SM00245">
    <property type="entry name" value="TSPc"/>
    <property type="match status" value="2"/>
</dbReference>
<evidence type="ECO:0000259" key="2">
    <source>
        <dbReference type="SMART" id="SM00245"/>
    </source>
</evidence>
<dbReference type="Pfam" id="PF03572">
    <property type="entry name" value="Peptidase_S41"/>
    <property type="match status" value="1"/>
</dbReference>
<evidence type="ECO:0000256" key="1">
    <source>
        <dbReference type="SAM" id="SignalP"/>
    </source>
</evidence>
<dbReference type="PANTHER" id="PTHR11261:SF3">
    <property type="entry name" value="RETINOL-BINDING PROTEIN 3"/>
    <property type="match status" value="1"/>
</dbReference>
<evidence type="ECO:0000313" key="4">
    <source>
        <dbReference type="Proteomes" id="UP000593565"/>
    </source>
</evidence>
<feature type="domain" description="Tail specific protease" evidence="2">
    <location>
        <begin position="334"/>
        <end position="530"/>
    </location>
</feature>
<feature type="domain" description="Tail specific protease" evidence="2">
    <location>
        <begin position="106"/>
        <end position="313"/>
    </location>
</feature>
<organism evidence="3 4">
    <name type="scientific">Ameiurus melas</name>
    <name type="common">Black bullhead</name>
    <name type="synonym">Silurus melas</name>
    <dbReference type="NCBI Taxonomy" id="219545"/>
    <lineage>
        <taxon>Eukaryota</taxon>
        <taxon>Metazoa</taxon>
        <taxon>Chordata</taxon>
        <taxon>Craniata</taxon>
        <taxon>Vertebrata</taxon>
        <taxon>Euteleostomi</taxon>
        <taxon>Actinopterygii</taxon>
        <taxon>Neopterygii</taxon>
        <taxon>Teleostei</taxon>
        <taxon>Ostariophysi</taxon>
        <taxon>Siluriformes</taxon>
        <taxon>Ictaluridae</taxon>
        <taxon>Ameiurus</taxon>
    </lineage>
</organism>
<comment type="caution">
    <text evidence="3">The sequence shown here is derived from an EMBL/GenBank/DDBJ whole genome shotgun (WGS) entry which is preliminary data.</text>
</comment>
<sequence>MAQGLVLLATLLAFSNDVHCNFSPTLITDLAKVLMDNYCSPQKLSGMEDVISIATNNTEILSIQDPSILASMLTDGVTSTIGDPRVMVTYDPDYVPAAHPGIQDIPPEQLAAVVKGTVNVEVLEHYIAYLKIQHIIGEEIAQKIGPLLVQHVWEKILPTSAMILDLRYAFSGELSGVPYIVSYYTDAEPLIHIDSVYDRPSNSTTELWSMPTLLGKRYGNSKPLIILTSKNTVGVAEDVAYCLKNLKRATIVGENTAGGSVKIDKIKLENYAFGSIGANVAEKLEALEGNGEYSMISSKDELKAKLSADLLILSGDKCLKITDNIPVLPPVSPSPELFVALIKDAFYTDVFENNIGYMRFDMFGDFPQVAAVAQIIVEHVWNKVVDTDALIIDLRNNIGGSTKAIAGLCSYFFDDGMQIVLDKLYDRSSGTTNVLVTLPELTGRRYGSKKGLLILTSGVTAGAAEEFVYIMKKFGRAMIVGEPTHGSCQPPKTFQVSDSDVFLAIPITHSDTTQGPAWEGAGIAPHVAVSTNEALDVAKGILNKHFLGQK</sequence>
<evidence type="ECO:0000313" key="3">
    <source>
        <dbReference type="EMBL" id="KAF4085448.1"/>
    </source>
</evidence>
<accession>A0A7J6AV76</accession>
<dbReference type="SUPFAM" id="SSF52096">
    <property type="entry name" value="ClpP/crotonase"/>
    <property type="match status" value="2"/>
</dbReference>
<dbReference type="EMBL" id="JAAGNN010000009">
    <property type="protein sequence ID" value="KAF4085448.1"/>
    <property type="molecule type" value="Genomic_DNA"/>
</dbReference>
<feature type="signal peptide" evidence="1">
    <location>
        <begin position="1"/>
        <end position="20"/>
    </location>
</feature>
<protein>
    <recommendedName>
        <fullName evidence="2">Tail specific protease domain-containing protein</fullName>
    </recommendedName>
</protein>
<keyword evidence="4" id="KW-1185">Reference proteome</keyword>
<reference evidence="3 4" key="1">
    <citation type="submission" date="2020-02" db="EMBL/GenBank/DDBJ databases">
        <title>A chromosome-scale genome assembly of the black bullhead catfish (Ameiurus melas).</title>
        <authorList>
            <person name="Wen M."/>
            <person name="Zham M."/>
            <person name="Cabau C."/>
            <person name="Klopp C."/>
            <person name="Donnadieu C."/>
            <person name="Roques C."/>
            <person name="Bouchez O."/>
            <person name="Lampietro C."/>
            <person name="Jouanno E."/>
            <person name="Herpin A."/>
            <person name="Louis A."/>
            <person name="Berthelot C."/>
            <person name="Parey E."/>
            <person name="Roest-Crollius H."/>
            <person name="Braasch I."/>
            <person name="Postlethwait J."/>
            <person name="Robinson-Rechavi M."/>
            <person name="Echchiki A."/>
            <person name="Begum T."/>
            <person name="Montfort J."/>
            <person name="Schartl M."/>
            <person name="Bobe J."/>
            <person name="Guiguen Y."/>
        </authorList>
    </citation>
    <scope>NUCLEOTIDE SEQUENCE [LARGE SCALE GENOMIC DNA]</scope>
    <source>
        <strain evidence="3">M_S1</strain>
        <tissue evidence="3">Blood</tissue>
    </source>
</reference>
<feature type="chain" id="PRO_5029702091" description="Tail specific protease domain-containing protein" evidence="1">
    <location>
        <begin position="21"/>
        <end position="550"/>
    </location>
</feature>
<gene>
    <name evidence="3" type="ORF">AMELA_G00118120</name>
</gene>
<dbReference type="GO" id="GO:0019841">
    <property type="term" value="F:retinol binding"/>
    <property type="evidence" value="ECO:0007669"/>
    <property type="project" value="TreeGrafter"/>
</dbReference>
<dbReference type="Gene3D" id="3.90.226.10">
    <property type="entry name" value="2-enoyl-CoA Hydratase, Chain A, domain 1"/>
    <property type="match status" value="2"/>
</dbReference>
<proteinExistence type="predicted"/>
<dbReference type="Pfam" id="PF11918">
    <property type="entry name" value="Peptidase_S41_N"/>
    <property type="match status" value="2"/>
</dbReference>
<dbReference type="Proteomes" id="UP000593565">
    <property type="component" value="Unassembled WGS sequence"/>
</dbReference>
<keyword evidence="1" id="KW-0732">Signal</keyword>
<dbReference type="GO" id="GO:0008236">
    <property type="term" value="F:serine-type peptidase activity"/>
    <property type="evidence" value="ECO:0007669"/>
    <property type="project" value="InterPro"/>
</dbReference>
<dbReference type="Gene3D" id="3.30.750.44">
    <property type="match status" value="2"/>
</dbReference>
<dbReference type="InterPro" id="IPR005151">
    <property type="entry name" value="Tail-specific_protease"/>
</dbReference>
<name>A0A7J6AV76_AMEME</name>
<dbReference type="InterPro" id="IPR029045">
    <property type="entry name" value="ClpP/crotonase-like_dom_sf"/>
</dbReference>
<dbReference type="AlphaFoldDB" id="A0A7J6AV76"/>
<dbReference type="GO" id="GO:0006508">
    <property type="term" value="P:proteolysis"/>
    <property type="evidence" value="ECO:0007669"/>
    <property type="project" value="InterPro"/>
</dbReference>
<dbReference type="CDD" id="cd07563">
    <property type="entry name" value="Peptidase_S41_IRBP"/>
    <property type="match status" value="2"/>
</dbReference>
<dbReference type="PANTHER" id="PTHR11261">
    <property type="entry name" value="INTERPHOTORECEPTOR RETINOID-BINDING PROTEIN"/>
    <property type="match status" value="1"/>
</dbReference>